<dbReference type="KEGG" id="muh:HYN43_023580"/>
<protein>
    <submittedName>
        <fullName evidence="2">Uncharacterized protein</fullName>
    </submittedName>
</protein>
<dbReference type="EMBL" id="CP032869">
    <property type="protein sequence ID" value="AYL98083.1"/>
    <property type="molecule type" value="Genomic_DNA"/>
</dbReference>
<evidence type="ECO:0000313" key="2">
    <source>
        <dbReference type="EMBL" id="AYL98083.1"/>
    </source>
</evidence>
<proteinExistence type="predicted"/>
<evidence type="ECO:0000313" key="3">
    <source>
        <dbReference type="Proteomes" id="UP000270046"/>
    </source>
</evidence>
<feature type="compositionally biased region" description="Polar residues" evidence="1">
    <location>
        <begin position="67"/>
        <end position="84"/>
    </location>
</feature>
<organism evidence="2 3">
    <name type="scientific">Mucilaginibacter celer</name>
    <dbReference type="NCBI Taxonomy" id="2305508"/>
    <lineage>
        <taxon>Bacteria</taxon>
        <taxon>Pseudomonadati</taxon>
        <taxon>Bacteroidota</taxon>
        <taxon>Sphingobacteriia</taxon>
        <taxon>Sphingobacteriales</taxon>
        <taxon>Sphingobacteriaceae</taxon>
        <taxon>Mucilaginibacter</taxon>
    </lineage>
</organism>
<name>A0A494W2V7_9SPHI</name>
<dbReference type="AlphaFoldDB" id="A0A494W2V7"/>
<evidence type="ECO:0000256" key="1">
    <source>
        <dbReference type="SAM" id="MobiDB-lite"/>
    </source>
</evidence>
<reference evidence="2 3" key="1">
    <citation type="submission" date="2018-10" db="EMBL/GenBank/DDBJ databases">
        <title>Genome sequencing of Mucilaginibacter sp. HYN0043.</title>
        <authorList>
            <person name="Kim M."/>
            <person name="Yi H."/>
        </authorList>
    </citation>
    <scope>NUCLEOTIDE SEQUENCE [LARGE SCALE GENOMIC DNA]</scope>
    <source>
        <strain evidence="2 3">HYN0043</strain>
    </source>
</reference>
<dbReference type="Proteomes" id="UP000270046">
    <property type="component" value="Chromosome"/>
</dbReference>
<gene>
    <name evidence="2" type="ORF">HYN43_023580</name>
</gene>
<accession>A0A494W2V7</accession>
<feature type="region of interest" description="Disordered" evidence="1">
    <location>
        <begin position="45"/>
        <end position="84"/>
    </location>
</feature>
<keyword evidence="3" id="KW-1185">Reference proteome</keyword>
<sequence length="84" mass="9583">MRATAKFLSWFWIIHVGDFWHAKAQGRKGFVDSFRVDGFKNAKEGKTQRASIQENSEQERGGPTAKRQMTGQCRRVSTTYLAGM</sequence>